<dbReference type="InterPro" id="IPR003607">
    <property type="entry name" value="HD/PDEase_dom"/>
</dbReference>
<dbReference type="Gene3D" id="1.10.3210.10">
    <property type="entry name" value="Hypothetical protein af1432"/>
    <property type="match status" value="1"/>
</dbReference>
<proteinExistence type="predicted"/>
<feature type="domain" description="HD/PDEase" evidence="8">
    <location>
        <begin position="29"/>
        <end position="143"/>
    </location>
</feature>
<evidence type="ECO:0000256" key="5">
    <source>
        <dbReference type="ARBA" id="ARBA00012964"/>
    </source>
</evidence>
<comment type="subunit">
    <text evidence="4">Homodimer.</text>
</comment>
<dbReference type="GO" id="GO:0046872">
    <property type="term" value="F:metal ion binding"/>
    <property type="evidence" value="ECO:0007669"/>
    <property type="project" value="UniProtKB-KW"/>
</dbReference>
<evidence type="ECO:0000259" key="8">
    <source>
        <dbReference type="SMART" id="SM00471"/>
    </source>
</evidence>
<evidence type="ECO:0000256" key="1">
    <source>
        <dbReference type="ARBA" id="ARBA00001638"/>
    </source>
</evidence>
<evidence type="ECO:0000256" key="3">
    <source>
        <dbReference type="ARBA" id="ARBA00001941"/>
    </source>
</evidence>
<dbReference type="InterPro" id="IPR006674">
    <property type="entry name" value="HD_domain"/>
</dbReference>
<evidence type="ECO:0000256" key="2">
    <source>
        <dbReference type="ARBA" id="ARBA00001936"/>
    </source>
</evidence>
<dbReference type="GO" id="GO:0005737">
    <property type="term" value="C:cytoplasm"/>
    <property type="evidence" value="ECO:0007669"/>
    <property type="project" value="TreeGrafter"/>
</dbReference>
<dbReference type="EC" id="3.1.3.89" evidence="5"/>
<dbReference type="Pfam" id="PF13023">
    <property type="entry name" value="HD_3"/>
    <property type="match status" value="1"/>
</dbReference>
<dbReference type="PANTHER" id="PTHR11845">
    <property type="entry name" value="5'-DEOXYNUCLEOTIDASE HDDC2"/>
    <property type="match status" value="1"/>
</dbReference>
<evidence type="ECO:0000256" key="6">
    <source>
        <dbReference type="ARBA" id="ARBA00022723"/>
    </source>
</evidence>
<dbReference type="AlphaFoldDB" id="A0A075HU52"/>
<comment type="catalytic activity">
    <reaction evidence="1">
        <text>a 2'-deoxyribonucleoside 5'-phosphate + H2O = a 2'-deoxyribonucleoside + phosphate</text>
        <dbReference type="Rhea" id="RHEA:36167"/>
        <dbReference type="ChEBI" id="CHEBI:15377"/>
        <dbReference type="ChEBI" id="CHEBI:18274"/>
        <dbReference type="ChEBI" id="CHEBI:43474"/>
        <dbReference type="ChEBI" id="CHEBI:65317"/>
        <dbReference type="EC" id="3.1.3.89"/>
    </reaction>
</comment>
<dbReference type="EMBL" id="KF901129">
    <property type="protein sequence ID" value="AIF19100.1"/>
    <property type="molecule type" value="Genomic_DNA"/>
</dbReference>
<organism evidence="9">
    <name type="scientific">uncultured marine group II/III euryarchaeote KM3_85_D06</name>
    <dbReference type="NCBI Taxonomy" id="1456528"/>
    <lineage>
        <taxon>Archaea</taxon>
        <taxon>Methanobacteriati</taxon>
        <taxon>Methanobacteriota</taxon>
        <taxon>environmental samples</taxon>
    </lineage>
</organism>
<sequence length="169" mass="18454">MDGTRATLLEALGLKELDRVGWLRKGIESPESVAAHSWGVAWLVSALCPPSVDRGHAVEMAVVHDVAEVRVGDITPVDGVPEAEKEASERAAIQALTGPLGFAGTRVVGLWEEYEAQVTDESRFVRLCDKLDMALQSVVYSERTEEDLSEFRVTAEQLCSDWGFEGLLP</sequence>
<evidence type="ECO:0000256" key="7">
    <source>
        <dbReference type="ARBA" id="ARBA00022801"/>
    </source>
</evidence>
<dbReference type="GO" id="GO:0002953">
    <property type="term" value="F:5'-deoxynucleotidase activity"/>
    <property type="evidence" value="ECO:0007669"/>
    <property type="project" value="UniProtKB-EC"/>
</dbReference>
<evidence type="ECO:0000256" key="4">
    <source>
        <dbReference type="ARBA" id="ARBA00011738"/>
    </source>
</evidence>
<name>A0A075HU52_9EURY</name>
<accession>A0A075HU52</accession>
<dbReference type="SUPFAM" id="SSF109604">
    <property type="entry name" value="HD-domain/PDEase-like"/>
    <property type="match status" value="1"/>
</dbReference>
<evidence type="ECO:0000313" key="9">
    <source>
        <dbReference type="EMBL" id="AIF19100.1"/>
    </source>
</evidence>
<keyword evidence="7 9" id="KW-0378">Hydrolase</keyword>
<reference evidence="9" key="1">
    <citation type="journal article" date="2014" name="Genome Biol. Evol.">
        <title>Pangenome evidence for extensive interdomain horizontal transfer affecting lineage core and shell genes in uncultured planktonic thaumarchaeota and euryarchaeota.</title>
        <authorList>
            <person name="Deschamps P."/>
            <person name="Zivanovic Y."/>
            <person name="Moreira D."/>
            <person name="Rodriguez-Valera F."/>
            <person name="Lopez-Garcia P."/>
        </authorList>
    </citation>
    <scope>NUCLEOTIDE SEQUENCE</scope>
</reference>
<keyword evidence="6" id="KW-0479">Metal-binding</keyword>
<dbReference type="SMART" id="SM00471">
    <property type="entry name" value="HDc"/>
    <property type="match status" value="1"/>
</dbReference>
<protein>
    <recommendedName>
        <fullName evidence="5">5'-deoxynucleotidase</fullName>
        <ecNumber evidence="5">3.1.3.89</ecNumber>
    </recommendedName>
</protein>
<comment type="cofactor">
    <cofactor evidence="2">
        <name>Mn(2+)</name>
        <dbReference type="ChEBI" id="CHEBI:29035"/>
    </cofactor>
</comment>
<dbReference type="InterPro" id="IPR039356">
    <property type="entry name" value="YfbR/HDDC2"/>
</dbReference>
<dbReference type="PANTHER" id="PTHR11845:SF13">
    <property type="entry name" value="5'-DEOXYNUCLEOTIDASE HDDC2"/>
    <property type="match status" value="1"/>
</dbReference>
<comment type="cofactor">
    <cofactor evidence="3">
        <name>Co(2+)</name>
        <dbReference type="ChEBI" id="CHEBI:48828"/>
    </cofactor>
</comment>